<feature type="region of interest" description="Disordered" evidence="1">
    <location>
        <begin position="1000"/>
        <end position="1033"/>
    </location>
</feature>
<evidence type="ECO:0000313" key="2">
    <source>
        <dbReference type="EMBL" id="KAG5665366.1"/>
    </source>
</evidence>
<feature type="compositionally biased region" description="Basic and acidic residues" evidence="1">
    <location>
        <begin position="290"/>
        <end position="300"/>
    </location>
</feature>
<feature type="compositionally biased region" description="Low complexity" evidence="1">
    <location>
        <begin position="302"/>
        <end position="315"/>
    </location>
</feature>
<evidence type="ECO:0000313" key="3">
    <source>
        <dbReference type="Proteomes" id="UP000782241"/>
    </source>
</evidence>
<feature type="region of interest" description="Disordered" evidence="1">
    <location>
        <begin position="851"/>
        <end position="871"/>
    </location>
</feature>
<protein>
    <submittedName>
        <fullName evidence="2">Uncharacterized protein</fullName>
    </submittedName>
</protein>
<feature type="compositionally biased region" description="Basic and acidic residues" evidence="1">
    <location>
        <begin position="269"/>
        <end position="282"/>
    </location>
</feature>
<feature type="region of interest" description="Disordered" evidence="1">
    <location>
        <begin position="235"/>
        <end position="323"/>
    </location>
</feature>
<sequence length="1076" mass="120859">MLAATRIWRSERLVHSRTSAPNVLRSTVSLHSKCDQNRSFSSSPTSSKPSQDQNPRRHGAIGLQRPLPLVRNISWENRSRVAFRRAMKGFNQPTDASKFASIDQVKTWASDLCGLRPGANIEDVERSAIDHLLRGDEKANIHKATFTHGHHFSGPRAIVKTSKNTRLSTAYEEETTFIDPITNRRVSKPSKLGRAARYEDLAGYEPTDFVDMTAKAESTPKYNDLDKYKPTKDVVTEQQNQHEYDDLDKYQPVVDERSTQDQSVEYDDLDKYGPVKHNEPDGKLPNTTEEDSKKYDDLHKYSSSSLDSPFSQPQLTAEQQSKLYDDLDQYKPTFWNEPDGKRAQSVEELSKNYDDLQKYQAVYWNEPDGLRERSSEEVSKDYKDLSSYGPVTWSEPDGLRRLTPEEESKKYDDLKSYEAPFEASRSILKAHEKAQMDTTMRGNPLAPKVDAPVEDFASKYGDLHKYGPVRWNEPDGLRKLTSEELSKNYDDLHLYGAVRWNEPDGLRPLSAEEKSKRYKDTHLYAARDTSSPMPRVHPEEASKVYKDLPGYREFDNADESEPRIHAEEASKQYTDLNAYAASENDGSLTESVHPALPPKEYKDLHKYPSAGFEETTMFQHVHPEELTKNYTDLGSYRPSSFASQAQAYPAHPEEALKVYQDLHQYASVSHNESKVPNGPMSVPLDEVARGLREFDSKAGSQDPLDTTSSAYYRNPNRSFPDSTETSVDDVDSGSAEAIRAAVLRRAHENSQRFKGQDLTGNNNDQTGSQQVSQEQKLTGNYARDFPEEFVVSWSKQNSSSKSALYPNNRGEKPALMEEAIEENVEPESMDGSFPVEDVKLQPALDRYAGKVSKDSYSHKPQGLQTSYSEECGHSTMPISQNHYKPTDCKTEANTKPQEPHATPYKILAFDPTSKMMSVAQATSTVDTNESPMSVADAFVHLKEPAKFLPYFKSLQDQGYEVISGSGHVLVFRQMRPALERPADAVTSAIDEMVIRGGTFPTSDSVSTDNTGQGYKRRGNGRSASAKADNSTKKKHIGRKLLVGTVGVAGSAYAVAMLAEYLSTKGLDPKTPQTRRT</sequence>
<proteinExistence type="predicted"/>
<feature type="compositionally biased region" description="Polar residues" evidence="1">
    <location>
        <begin position="703"/>
        <end position="720"/>
    </location>
</feature>
<feature type="region of interest" description="Disordered" evidence="1">
    <location>
        <begin position="746"/>
        <end position="776"/>
    </location>
</feature>
<accession>A0A9P7KTG7</accession>
<keyword evidence="3" id="KW-1185">Reference proteome</keyword>
<feature type="compositionally biased region" description="Basic and acidic residues" evidence="1">
    <location>
        <begin position="746"/>
        <end position="755"/>
    </location>
</feature>
<feature type="region of interest" description="Disordered" evidence="1">
    <location>
        <begin position="34"/>
        <end position="63"/>
    </location>
</feature>
<dbReference type="AlphaFoldDB" id="A0A9P7KTG7"/>
<dbReference type="EMBL" id="JAGPUO010000001">
    <property type="protein sequence ID" value="KAG5665366.1"/>
    <property type="molecule type" value="Genomic_DNA"/>
</dbReference>
<feature type="compositionally biased region" description="Low complexity" evidence="1">
    <location>
        <begin position="39"/>
        <end position="50"/>
    </location>
</feature>
<gene>
    <name evidence="2" type="ORF">KAF25_009491</name>
</gene>
<comment type="caution">
    <text evidence="2">The sequence shown here is derived from an EMBL/GenBank/DDBJ whole genome shotgun (WGS) entry which is preliminary data.</text>
</comment>
<evidence type="ECO:0000256" key="1">
    <source>
        <dbReference type="SAM" id="MobiDB-lite"/>
    </source>
</evidence>
<reference evidence="2" key="1">
    <citation type="submission" date="2021-04" db="EMBL/GenBank/DDBJ databases">
        <title>Draft genome of Fusarium avenaceum strain F156N33, isolated from an atmospheric sample in Virginia.</title>
        <authorList>
            <person name="Yang S."/>
            <person name="Vinatzer B.A."/>
            <person name="Coleman J."/>
        </authorList>
    </citation>
    <scope>NUCLEOTIDE SEQUENCE</scope>
    <source>
        <strain evidence="2">F156N33</strain>
    </source>
</reference>
<feature type="compositionally biased region" description="Polar residues" evidence="1">
    <location>
        <begin position="758"/>
        <end position="776"/>
    </location>
</feature>
<dbReference type="Proteomes" id="UP000782241">
    <property type="component" value="Unassembled WGS sequence"/>
</dbReference>
<name>A0A9P7KTG7_9HYPO</name>
<organism evidence="2 3">
    <name type="scientific">Fusarium avenaceum</name>
    <dbReference type="NCBI Taxonomy" id="40199"/>
    <lineage>
        <taxon>Eukaryota</taxon>
        <taxon>Fungi</taxon>
        <taxon>Dikarya</taxon>
        <taxon>Ascomycota</taxon>
        <taxon>Pezizomycotina</taxon>
        <taxon>Sordariomycetes</taxon>
        <taxon>Hypocreomycetidae</taxon>
        <taxon>Hypocreales</taxon>
        <taxon>Nectriaceae</taxon>
        <taxon>Fusarium</taxon>
        <taxon>Fusarium tricinctum species complex</taxon>
    </lineage>
</organism>
<feature type="compositionally biased region" description="Polar residues" evidence="1">
    <location>
        <begin position="1000"/>
        <end position="1012"/>
    </location>
</feature>
<feature type="compositionally biased region" description="Basic and acidic residues" evidence="1">
    <location>
        <begin position="235"/>
        <end position="259"/>
    </location>
</feature>
<feature type="region of interest" description="Disordered" evidence="1">
    <location>
        <begin position="695"/>
        <end position="732"/>
    </location>
</feature>